<dbReference type="EMBL" id="FP565814">
    <property type="protein sequence ID" value="CBH23216.1"/>
    <property type="molecule type" value="Genomic_DNA"/>
</dbReference>
<dbReference type="Proteomes" id="UP000000933">
    <property type="component" value="Chromosome"/>
</dbReference>
<proteinExistence type="predicted"/>
<dbReference type="HOGENOM" id="CLU_2685721_0_0_10"/>
<evidence type="ECO:0000313" key="2">
    <source>
        <dbReference type="Proteomes" id="UP000000933"/>
    </source>
</evidence>
<gene>
    <name evidence="1" type="ordered locus">SRM_00295</name>
</gene>
<reference evidence="1 2" key="1">
    <citation type="journal article" date="2010" name="ISME J.">
        <title>Fine-scale evolution: genomic, phenotypic and ecological differentiation in two coexisting Salinibacter ruber strains.</title>
        <authorList>
            <person name="Pena A."/>
            <person name="Teeling H."/>
            <person name="Huerta-Cepas J."/>
            <person name="Santos F."/>
            <person name="Yarza P."/>
            <person name="Brito-Echeverria J."/>
            <person name="Lucio M."/>
            <person name="Schmitt-Kopplin P."/>
            <person name="Meseguer I."/>
            <person name="Schenowitz C."/>
            <person name="Dossat C."/>
            <person name="Barbe V."/>
            <person name="Dopazo J."/>
            <person name="Rossello-Mora R."/>
            <person name="Schuler M."/>
            <person name="Glockner F.O."/>
            <person name="Amann R."/>
            <person name="Gabaldon T."/>
            <person name="Anton J."/>
        </authorList>
    </citation>
    <scope>NUCLEOTIDE SEQUENCE [LARGE SCALE GENOMIC DNA]</scope>
    <source>
        <strain evidence="1 2">M8</strain>
    </source>
</reference>
<organism evidence="1 2">
    <name type="scientific">Salinibacter ruber (strain M8)</name>
    <dbReference type="NCBI Taxonomy" id="761659"/>
    <lineage>
        <taxon>Bacteria</taxon>
        <taxon>Pseudomonadati</taxon>
        <taxon>Rhodothermota</taxon>
        <taxon>Rhodothermia</taxon>
        <taxon>Rhodothermales</taxon>
        <taxon>Salinibacteraceae</taxon>
        <taxon>Salinibacter</taxon>
    </lineage>
</organism>
<accession>D5H5B1</accession>
<reference evidence="2" key="2">
    <citation type="submission" date="2010-04" db="EMBL/GenBank/DDBJ databases">
        <title>Genome sequence of Salinibacter ruber M8.</title>
        <authorList>
            <consortium name="Genoscope"/>
        </authorList>
    </citation>
    <scope>NUCLEOTIDE SEQUENCE [LARGE SCALE GENOMIC DNA]</scope>
    <source>
        <strain evidence="2">M8</strain>
    </source>
</reference>
<name>D5H5B1_SALRM</name>
<protein>
    <submittedName>
        <fullName evidence="1">Uncharacterized protein</fullName>
    </submittedName>
</protein>
<dbReference type="KEGG" id="srm:SRM_00295"/>
<evidence type="ECO:0000313" key="1">
    <source>
        <dbReference type="EMBL" id="CBH23216.1"/>
    </source>
</evidence>
<dbReference type="AlphaFoldDB" id="D5H5B1"/>
<sequence length="74" mass="7890">MMGMWYGQDLSIGLSAVVPGPIPVTITPAWVSVLSTHTFGDRVALSVGMSLQLPRRCSSLKSTRPPAASSWKTC</sequence>